<evidence type="ECO:0000313" key="3">
    <source>
        <dbReference type="EMBL" id="EKF51418.1"/>
    </source>
</evidence>
<organism evidence="3 4">
    <name type="scientific">Lactococcus garvieae DCC43</name>
    <dbReference type="NCBI Taxonomy" id="1231377"/>
    <lineage>
        <taxon>Bacteria</taxon>
        <taxon>Bacillati</taxon>
        <taxon>Bacillota</taxon>
        <taxon>Bacilli</taxon>
        <taxon>Lactobacillales</taxon>
        <taxon>Streptococcaceae</taxon>
        <taxon>Lactococcus</taxon>
    </lineage>
</organism>
<dbReference type="Gene3D" id="2.60.40.3860">
    <property type="match status" value="1"/>
</dbReference>
<dbReference type="eggNOG" id="ENOG503084D">
    <property type="taxonomic scope" value="Bacteria"/>
</dbReference>
<dbReference type="EMBL" id="AMQS01000014">
    <property type="protein sequence ID" value="EKF51418.1"/>
    <property type="molecule type" value="Genomic_DNA"/>
</dbReference>
<dbReference type="AlphaFoldDB" id="K2NV71"/>
<sequence length="173" mass="19751">MKKIIFSLSSIIALFSAFLLFSDSTVYAEGRASVPSLVEFTLERDSTFDLETLPSEGQTKTVVDHNGEETHFSVIPVSNNLNRVANGQYRISAWGLGWRVTYYIRVVNNRILSAYDLNYFIAMPVRTSNVRVDHNRQATARFGFNTPIHNVPSWTGWVRVRLDNSNRIEVYNN</sequence>
<gene>
    <name evidence="3" type="ORF">C426_1232</name>
</gene>
<dbReference type="InterPro" id="IPR040491">
    <property type="entry name" value="DUF5626"/>
</dbReference>
<evidence type="ECO:0000256" key="1">
    <source>
        <dbReference type="SAM" id="SignalP"/>
    </source>
</evidence>
<name>K2NV71_9LACT</name>
<dbReference type="PATRIC" id="fig|1231377.3.peg.1233"/>
<comment type="caution">
    <text evidence="3">The sequence shown here is derived from an EMBL/GenBank/DDBJ whole genome shotgun (WGS) entry which is preliminary data.</text>
</comment>
<evidence type="ECO:0000259" key="2">
    <source>
        <dbReference type="Pfam" id="PF18540"/>
    </source>
</evidence>
<protein>
    <recommendedName>
        <fullName evidence="2">DUF5626 domain-containing protein</fullName>
    </recommendedName>
</protein>
<feature type="chain" id="PRO_5003864915" description="DUF5626 domain-containing protein" evidence="1">
    <location>
        <begin position="29"/>
        <end position="173"/>
    </location>
</feature>
<keyword evidence="1" id="KW-0732">Signal</keyword>
<reference evidence="3 4" key="1">
    <citation type="journal article" date="2012" name="J. Bacteriol.">
        <title>Genome Sequence of the Bacteriocin-Producing Strain Lactococcus garvieae DCC43.</title>
        <authorList>
            <person name="Gabrielsen C."/>
            <person name="Brede D.A."/>
            <person name="Hernandez P.E."/>
            <person name="Nes I.F."/>
            <person name="Diep D.B."/>
        </authorList>
    </citation>
    <scope>NUCLEOTIDE SEQUENCE [LARGE SCALE GENOMIC DNA]</scope>
    <source>
        <strain evidence="3 4">DCC43</strain>
    </source>
</reference>
<feature type="domain" description="DUF5626" evidence="2">
    <location>
        <begin position="55"/>
        <end position="160"/>
    </location>
</feature>
<accession>K2NV71</accession>
<dbReference type="Proteomes" id="UP000006787">
    <property type="component" value="Unassembled WGS sequence"/>
</dbReference>
<dbReference type="Pfam" id="PF18540">
    <property type="entry name" value="DUF5626"/>
    <property type="match status" value="1"/>
</dbReference>
<feature type="signal peptide" evidence="1">
    <location>
        <begin position="1"/>
        <end position="28"/>
    </location>
</feature>
<evidence type="ECO:0000313" key="4">
    <source>
        <dbReference type="Proteomes" id="UP000006787"/>
    </source>
</evidence>
<dbReference type="RefSeq" id="WP_003135754.1">
    <property type="nucleotide sequence ID" value="NZ_AMQS01000014.1"/>
</dbReference>
<proteinExistence type="predicted"/>